<evidence type="ECO:0000256" key="2">
    <source>
        <dbReference type="SAM" id="SignalP"/>
    </source>
</evidence>
<keyword evidence="4" id="KW-1185">Reference proteome</keyword>
<dbReference type="EMBL" id="KB445570">
    <property type="protein sequence ID" value="EMD95992.1"/>
    <property type="molecule type" value="Genomic_DNA"/>
</dbReference>
<reference evidence="4" key="2">
    <citation type="journal article" date="2013" name="PLoS Genet.">
        <title>Comparative genome structure, secondary metabolite, and effector coding capacity across Cochliobolus pathogens.</title>
        <authorList>
            <person name="Condon B.J."/>
            <person name="Leng Y."/>
            <person name="Wu D."/>
            <person name="Bushley K.E."/>
            <person name="Ohm R.A."/>
            <person name="Otillar R."/>
            <person name="Martin J."/>
            <person name="Schackwitz W."/>
            <person name="Grimwood J."/>
            <person name="MohdZainudin N."/>
            <person name="Xue C."/>
            <person name="Wang R."/>
            <person name="Manning V.A."/>
            <person name="Dhillon B."/>
            <person name="Tu Z.J."/>
            <person name="Steffenson B.J."/>
            <person name="Salamov A."/>
            <person name="Sun H."/>
            <person name="Lowry S."/>
            <person name="LaButti K."/>
            <person name="Han J."/>
            <person name="Copeland A."/>
            <person name="Lindquist E."/>
            <person name="Barry K."/>
            <person name="Schmutz J."/>
            <person name="Baker S.E."/>
            <person name="Ciuffetti L.M."/>
            <person name="Grigoriev I.V."/>
            <person name="Zhong S."/>
            <person name="Turgeon B.G."/>
        </authorList>
    </citation>
    <scope>NUCLEOTIDE SEQUENCE [LARGE SCALE GENOMIC DNA]</scope>
    <source>
        <strain evidence="4">C5 / ATCC 48332 / race O</strain>
    </source>
</reference>
<dbReference type="Proteomes" id="UP000016936">
    <property type="component" value="Unassembled WGS sequence"/>
</dbReference>
<feature type="signal peptide" evidence="2">
    <location>
        <begin position="1"/>
        <end position="24"/>
    </location>
</feature>
<evidence type="ECO:0000313" key="4">
    <source>
        <dbReference type="Proteomes" id="UP000016936"/>
    </source>
</evidence>
<gene>
    <name evidence="3" type="ORF">COCHEDRAFT_1200909</name>
</gene>
<reference evidence="3 4" key="1">
    <citation type="journal article" date="2012" name="PLoS Pathog.">
        <title>Diverse lifestyles and strategies of plant pathogenesis encoded in the genomes of eighteen Dothideomycetes fungi.</title>
        <authorList>
            <person name="Ohm R.A."/>
            <person name="Feau N."/>
            <person name="Henrissat B."/>
            <person name="Schoch C.L."/>
            <person name="Horwitz B.A."/>
            <person name="Barry K.W."/>
            <person name="Condon B.J."/>
            <person name="Copeland A.C."/>
            <person name="Dhillon B."/>
            <person name="Glaser F."/>
            <person name="Hesse C.N."/>
            <person name="Kosti I."/>
            <person name="LaButti K."/>
            <person name="Lindquist E.A."/>
            <person name="Lucas S."/>
            <person name="Salamov A.A."/>
            <person name="Bradshaw R.E."/>
            <person name="Ciuffetti L."/>
            <person name="Hamelin R.C."/>
            <person name="Kema G.H.J."/>
            <person name="Lawrence C."/>
            <person name="Scott J.A."/>
            <person name="Spatafora J.W."/>
            <person name="Turgeon B.G."/>
            <person name="de Wit P.J.G.M."/>
            <person name="Zhong S."/>
            <person name="Goodwin S.B."/>
            <person name="Grigoriev I.V."/>
        </authorList>
    </citation>
    <scope>NUCLEOTIDE SEQUENCE [LARGE SCALE GENOMIC DNA]</scope>
    <source>
        <strain evidence="4">C5 / ATCC 48332 / race O</strain>
    </source>
</reference>
<feature type="region of interest" description="Disordered" evidence="1">
    <location>
        <begin position="166"/>
        <end position="209"/>
    </location>
</feature>
<name>M2V7K7_COCH5</name>
<protein>
    <recommendedName>
        <fullName evidence="5">Secreted protein</fullName>
    </recommendedName>
</protein>
<feature type="chain" id="PRO_5004027422" description="Secreted protein" evidence="2">
    <location>
        <begin position="25"/>
        <end position="209"/>
    </location>
</feature>
<keyword evidence="2" id="KW-0732">Signal</keyword>
<proteinExistence type="predicted"/>
<evidence type="ECO:0000313" key="3">
    <source>
        <dbReference type="EMBL" id="EMD95992.1"/>
    </source>
</evidence>
<accession>M2V7K7</accession>
<evidence type="ECO:0000256" key="1">
    <source>
        <dbReference type="SAM" id="MobiDB-lite"/>
    </source>
</evidence>
<feature type="compositionally biased region" description="Basic residues" evidence="1">
    <location>
        <begin position="191"/>
        <end position="201"/>
    </location>
</feature>
<organism evidence="3 4">
    <name type="scientific">Cochliobolus heterostrophus (strain C5 / ATCC 48332 / race O)</name>
    <name type="common">Southern corn leaf blight fungus</name>
    <name type="synonym">Bipolaris maydis</name>
    <dbReference type="NCBI Taxonomy" id="701091"/>
    <lineage>
        <taxon>Eukaryota</taxon>
        <taxon>Fungi</taxon>
        <taxon>Dikarya</taxon>
        <taxon>Ascomycota</taxon>
        <taxon>Pezizomycotina</taxon>
        <taxon>Dothideomycetes</taxon>
        <taxon>Pleosporomycetidae</taxon>
        <taxon>Pleosporales</taxon>
        <taxon>Pleosporineae</taxon>
        <taxon>Pleosporaceae</taxon>
        <taxon>Bipolaris</taxon>
    </lineage>
</organism>
<sequence>MWWCFGGSTFCAVCLLARVKCASGFHFSFSIIAGKVKFILWIFESIDTNTVCVGGEMKICTYIVESERRICDISIFLFASSNGSTTYREARGEQKERYLQSQAMPSFSRLSPASCINIYRYDVRDTHLERINSLVSFSPPIITSTNSTVPSPLPRDDVPIATTALHPSRLPDDAHKSKKMKHPKNNDTQKKARQKQTRLARMRPSTKLL</sequence>
<dbReference type="AlphaFoldDB" id="M2V7K7"/>
<evidence type="ECO:0008006" key="5">
    <source>
        <dbReference type="Google" id="ProtNLM"/>
    </source>
</evidence>
<dbReference type="HOGENOM" id="CLU_1315283_0_0_1"/>